<accession>A0ABD3D4E8</accession>
<gene>
    <name evidence="1" type="ORF">CASFOL_020661</name>
</gene>
<reference evidence="2" key="1">
    <citation type="journal article" date="2024" name="IScience">
        <title>Strigolactones Initiate the Formation of Haustorium-like Structures in Castilleja.</title>
        <authorList>
            <person name="Buerger M."/>
            <person name="Peterson D."/>
            <person name="Chory J."/>
        </authorList>
    </citation>
    <scope>NUCLEOTIDE SEQUENCE [LARGE SCALE GENOMIC DNA]</scope>
</reference>
<dbReference type="Proteomes" id="UP001632038">
    <property type="component" value="Unassembled WGS sequence"/>
</dbReference>
<sequence>MASIMGMADRVTEREGKYIEIDQSELENCKQHLRLVLKVLLPIFKLRVGAQVAAQVSLNGQLQPRLTGDRQLSISIGDPTVNGTMCFQF</sequence>
<comment type="caution">
    <text evidence="1">The sequence shown here is derived from an EMBL/GenBank/DDBJ whole genome shotgun (WGS) entry which is preliminary data.</text>
</comment>
<evidence type="ECO:0000313" key="2">
    <source>
        <dbReference type="Proteomes" id="UP001632038"/>
    </source>
</evidence>
<dbReference type="AlphaFoldDB" id="A0ABD3D4E8"/>
<keyword evidence="2" id="KW-1185">Reference proteome</keyword>
<dbReference type="EMBL" id="JAVIJP010000027">
    <property type="protein sequence ID" value="KAL3636114.1"/>
    <property type="molecule type" value="Genomic_DNA"/>
</dbReference>
<organism evidence="1 2">
    <name type="scientific">Castilleja foliolosa</name>
    <dbReference type="NCBI Taxonomy" id="1961234"/>
    <lineage>
        <taxon>Eukaryota</taxon>
        <taxon>Viridiplantae</taxon>
        <taxon>Streptophyta</taxon>
        <taxon>Embryophyta</taxon>
        <taxon>Tracheophyta</taxon>
        <taxon>Spermatophyta</taxon>
        <taxon>Magnoliopsida</taxon>
        <taxon>eudicotyledons</taxon>
        <taxon>Gunneridae</taxon>
        <taxon>Pentapetalae</taxon>
        <taxon>asterids</taxon>
        <taxon>lamiids</taxon>
        <taxon>Lamiales</taxon>
        <taxon>Orobanchaceae</taxon>
        <taxon>Pedicularideae</taxon>
        <taxon>Castillejinae</taxon>
        <taxon>Castilleja</taxon>
    </lineage>
</organism>
<name>A0ABD3D4E8_9LAMI</name>
<proteinExistence type="predicted"/>
<evidence type="ECO:0000313" key="1">
    <source>
        <dbReference type="EMBL" id="KAL3636114.1"/>
    </source>
</evidence>
<protein>
    <submittedName>
        <fullName evidence="1">Uncharacterized protein</fullName>
    </submittedName>
</protein>